<protein>
    <submittedName>
        <fullName evidence="1">Uncharacterized protein</fullName>
    </submittedName>
</protein>
<reference evidence="1 2" key="1">
    <citation type="submission" date="2019-08" db="EMBL/GenBank/DDBJ databases">
        <authorList>
            <person name="Alioto T."/>
            <person name="Alioto T."/>
            <person name="Gomez Garrido J."/>
        </authorList>
    </citation>
    <scope>NUCLEOTIDE SEQUENCE [LARGE SCALE GENOMIC DNA]</scope>
</reference>
<dbReference type="AlphaFoldDB" id="A0A5E4M5K3"/>
<dbReference type="EMBL" id="CABPRJ010000038">
    <property type="protein sequence ID" value="VVC26601.1"/>
    <property type="molecule type" value="Genomic_DNA"/>
</dbReference>
<proteinExistence type="predicted"/>
<gene>
    <name evidence="1" type="ORF">CINCED_3A009994</name>
</gene>
<dbReference type="OrthoDB" id="6630744at2759"/>
<accession>A0A5E4M5K3</accession>
<evidence type="ECO:0000313" key="1">
    <source>
        <dbReference type="EMBL" id="VVC26601.1"/>
    </source>
</evidence>
<evidence type="ECO:0000313" key="2">
    <source>
        <dbReference type="Proteomes" id="UP000325440"/>
    </source>
</evidence>
<organism evidence="1 2">
    <name type="scientific">Cinara cedri</name>
    <dbReference type="NCBI Taxonomy" id="506608"/>
    <lineage>
        <taxon>Eukaryota</taxon>
        <taxon>Metazoa</taxon>
        <taxon>Ecdysozoa</taxon>
        <taxon>Arthropoda</taxon>
        <taxon>Hexapoda</taxon>
        <taxon>Insecta</taxon>
        <taxon>Pterygota</taxon>
        <taxon>Neoptera</taxon>
        <taxon>Paraneoptera</taxon>
        <taxon>Hemiptera</taxon>
        <taxon>Sternorrhyncha</taxon>
        <taxon>Aphidomorpha</taxon>
        <taxon>Aphidoidea</taxon>
        <taxon>Aphididae</taxon>
        <taxon>Lachninae</taxon>
        <taxon>Cinara</taxon>
    </lineage>
</organism>
<sequence>MNTYVYRYALIIDLYLKRTSSRVNSHVLQSIRDSVRWYTDGTECFYKYLDLPLFTDNDPQNESLPPVEIKTIISKIKYMDDNGKINVYDIIPMDAKDDFLKWSETELPDKDDEYHQFNTVINKNCIDAMDYMNTFLSIAMKSLDIKSEFYPPPITYTEYCPENIFNVNRSKNL</sequence>
<name>A0A5E4M5K3_9HEMI</name>
<dbReference type="Proteomes" id="UP000325440">
    <property type="component" value="Unassembled WGS sequence"/>
</dbReference>
<keyword evidence="2" id="KW-1185">Reference proteome</keyword>